<dbReference type="EMBL" id="CP006272">
    <property type="protein sequence ID" value="AGZ44701.1"/>
    <property type="molecule type" value="Genomic_DNA"/>
</dbReference>
<dbReference type="Proteomes" id="UP000017746">
    <property type="component" value="Chromosome"/>
</dbReference>
<proteinExistence type="predicted"/>
<organism evidence="2 3">
    <name type="scientific">Actinoplanes friuliensis DSM 7358</name>
    <dbReference type="NCBI Taxonomy" id="1246995"/>
    <lineage>
        <taxon>Bacteria</taxon>
        <taxon>Bacillati</taxon>
        <taxon>Actinomycetota</taxon>
        <taxon>Actinomycetes</taxon>
        <taxon>Micromonosporales</taxon>
        <taxon>Micromonosporaceae</taxon>
        <taxon>Actinoplanes</taxon>
    </lineage>
</organism>
<gene>
    <name evidence="2" type="ORF">AFR_32215</name>
</gene>
<dbReference type="AlphaFoldDB" id="U5W9V7"/>
<evidence type="ECO:0000256" key="1">
    <source>
        <dbReference type="SAM" id="MobiDB-lite"/>
    </source>
</evidence>
<dbReference type="HOGENOM" id="CLU_2679341_0_0_11"/>
<keyword evidence="3" id="KW-1185">Reference proteome</keyword>
<evidence type="ECO:0000313" key="3">
    <source>
        <dbReference type="Proteomes" id="UP000017746"/>
    </source>
</evidence>
<name>U5W9V7_9ACTN</name>
<feature type="compositionally biased region" description="Basic and acidic residues" evidence="1">
    <location>
        <begin position="1"/>
        <end position="23"/>
    </location>
</feature>
<evidence type="ECO:0000313" key="2">
    <source>
        <dbReference type="EMBL" id="AGZ44701.1"/>
    </source>
</evidence>
<dbReference type="KEGG" id="afs:AFR_32215"/>
<feature type="region of interest" description="Disordered" evidence="1">
    <location>
        <begin position="1"/>
        <end position="26"/>
    </location>
</feature>
<accession>U5W9V7</accession>
<sequence length="74" mass="8175">MLHRPFDRLPFRGEDREGPERRAARVVGGVAEEGDRGFEARVGGPADQGVGFRWAFDQDEVGALAIELLDHRTG</sequence>
<protein>
    <submittedName>
        <fullName evidence="2">Uncharacterized protein</fullName>
    </submittedName>
</protein>
<reference evidence="2 3" key="1">
    <citation type="journal article" date="2014" name="J. Biotechnol.">
        <title>Complete genome sequence of the actinobacterium Actinoplanes friuliensis HAG 010964, producer of the lipopeptide antibiotic friulimycin.</title>
        <authorList>
            <person name="Ruckert C."/>
            <person name="Szczepanowski R."/>
            <person name="Albersmeier A."/>
            <person name="Goesmann A."/>
            <person name="Fischer N."/>
            <person name="Steinkamper A."/>
            <person name="Puhler A."/>
            <person name="Biener R."/>
            <person name="Schwartz D."/>
            <person name="Kalinowski J."/>
        </authorList>
    </citation>
    <scope>NUCLEOTIDE SEQUENCE [LARGE SCALE GENOMIC DNA]</scope>
    <source>
        <strain evidence="2 3">DSM 7358</strain>
    </source>
</reference>